<feature type="compositionally biased region" description="Basic residues" evidence="1">
    <location>
        <begin position="172"/>
        <end position="181"/>
    </location>
</feature>
<evidence type="ECO:0000259" key="3">
    <source>
        <dbReference type="Pfam" id="PF13464"/>
    </source>
</evidence>
<name>A0ABR8PCC4_9LACO</name>
<dbReference type="Gene3D" id="1.10.260.40">
    <property type="entry name" value="lambda repressor-like DNA-binding domains"/>
    <property type="match status" value="1"/>
</dbReference>
<feature type="domain" description="Cytoskeleton protein RodZ-like C-terminal" evidence="3">
    <location>
        <begin position="212"/>
        <end position="286"/>
    </location>
</feature>
<comment type="caution">
    <text evidence="4">The sequence shown here is derived from an EMBL/GenBank/DDBJ whole genome shotgun (WGS) entry which is preliminary data.</text>
</comment>
<reference evidence="4 5" key="1">
    <citation type="submission" date="2020-08" db="EMBL/GenBank/DDBJ databases">
        <title>A Genomic Blueprint of the Chicken Gut Microbiome.</title>
        <authorList>
            <person name="Gilroy R."/>
            <person name="Ravi A."/>
            <person name="Getino M."/>
            <person name="Pursley I."/>
            <person name="Horton D.L."/>
            <person name="Alikhan N.-F."/>
            <person name="Baker D."/>
            <person name="Gharbi K."/>
            <person name="Hall N."/>
            <person name="Watson M."/>
            <person name="Adriaenssens E.M."/>
            <person name="Foster-Nyarko E."/>
            <person name="Jarju S."/>
            <person name="Secka A."/>
            <person name="Antonio M."/>
            <person name="Oren A."/>
            <person name="Chaudhuri R."/>
            <person name="La Ragione R.M."/>
            <person name="Hildebrand F."/>
            <person name="Pallen M.J."/>
        </authorList>
    </citation>
    <scope>NUCLEOTIDE SEQUENCE [LARGE SCALE GENOMIC DNA]</scope>
    <source>
        <strain evidence="4 5">Sa3CUN2</strain>
    </source>
</reference>
<dbReference type="RefSeq" id="WP_191684277.1">
    <property type="nucleotide sequence ID" value="NZ_JACSQW010000008.1"/>
</dbReference>
<evidence type="ECO:0000313" key="4">
    <source>
        <dbReference type="EMBL" id="MBD7894930.1"/>
    </source>
</evidence>
<dbReference type="SUPFAM" id="SSF47413">
    <property type="entry name" value="lambda repressor-like DNA-binding domains"/>
    <property type="match status" value="1"/>
</dbReference>
<dbReference type="EMBL" id="JACSQW010000008">
    <property type="protein sequence ID" value="MBD7894930.1"/>
    <property type="molecule type" value="Genomic_DNA"/>
</dbReference>
<evidence type="ECO:0000256" key="2">
    <source>
        <dbReference type="SAM" id="Phobius"/>
    </source>
</evidence>
<keyword evidence="2" id="KW-0812">Transmembrane</keyword>
<keyword evidence="2" id="KW-0472">Membrane</keyword>
<dbReference type="InterPro" id="IPR025194">
    <property type="entry name" value="RodZ-like_C"/>
</dbReference>
<dbReference type="Proteomes" id="UP000616837">
    <property type="component" value="Unassembled WGS sequence"/>
</dbReference>
<dbReference type="Pfam" id="PF13464">
    <property type="entry name" value="RodZ_C"/>
    <property type="match status" value="1"/>
</dbReference>
<dbReference type="Pfam" id="PF13413">
    <property type="entry name" value="HTH_25"/>
    <property type="match status" value="1"/>
</dbReference>
<dbReference type="InterPro" id="IPR010982">
    <property type="entry name" value="Lambda_DNA-bd_dom_sf"/>
</dbReference>
<feature type="region of interest" description="Disordered" evidence="1">
    <location>
        <begin position="153"/>
        <end position="185"/>
    </location>
</feature>
<protein>
    <submittedName>
        <fullName evidence="4">Helix-turn-helix domain-containing protein</fullName>
    </submittedName>
</protein>
<keyword evidence="5" id="KW-1185">Reference proteome</keyword>
<sequence length="364" mass="40139">MSENDNEQRIEIGKKLRDARQAKGYTLDDLQQLTKIQKRYLIAIEDEKFDELPGDFYVRAFIKQYADTVGLDGNELLKEFNEQLPQTKTKEYSEHISQAVETRANRRKTVSQGVSKVRQYLPTIIIACVIVIVLAAIWVTAIVRGHQDASTKIDNSSVSVSGESRKKSSSSVKKHSTKSPKKSTAIKLTEVSRNNNSVTYNAASLKKDTKLQIKTSGRAWNSVTTDGTSALSRTMDANSTADVTIKRTANTVVITVGNASATSLKLGNKKINFTDNGRYNNTRTVTIHFGNSSSSSASSSASSTRTTTTNNNQRTTTQTTRTNETNRNTTTTPVRSTNAPATNQGQNQSRSQNQQPQTNQTQSR</sequence>
<gene>
    <name evidence="4" type="ORF">H9564_04260</name>
</gene>
<dbReference type="PANTHER" id="PTHR34475:SF1">
    <property type="entry name" value="CYTOSKELETON PROTEIN RODZ"/>
    <property type="match status" value="1"/>
</dbReference>
<dbReference type="InterPro" id="IPR050400">
    <property type="entry name" value="Bact_Cytoskel_RodZ"/>
</dbReference>
<evidence type="ECO:0000313" key="5">
    <source>
        <dbReference type="Proteomes" id="UP000616837"/>
    </source>
</evidence>
<feature type="region of interest" description="Disordered" evidence="1">
    <location>
        <begin position="289"/>
        <end position="364"/>
    </location>
</feature>
<keyword evidence="2" id="KW-1133">Transmembrane helix</keyword>
<feature type="compositionally biased region" description="Low complexity" evidence="1">
    <location>
        <begin position="291"/>
        <end position="364"/>
    </location>
</feature>
<proteinExistence type="predicted"/>
<evidence type="ECO:0000256" key="1">
    <source>
        <dbReference type="SAM" id="MobiDB-lite"/>
    </source>
</evidence>
<organism evidence="4 5">
    <name type="scientific">Limosilactobacillus avistercoris</name>
    <dbReference type="NCBI Taxonomy" id="2762243"/>
    <lineage>
        <taxon>Bacteria</taxon>
        <taxon>Bacillati</taxon>
        <taxon>Bacillota</taxon>
        <taxon>Bacilli</taxon>
        <taxon>Lactobacillales</taxon>
        <taxon>Lactobacillaceae</taxon>
        <taxon>Limosilactobacillus</taxon>
    </lineage>
</organism>
<dbReference type="PANTHER" id="PTHR34475">
    <property type="match status" value="1"/>
</dbReference>
<feature type="transmembrane region" description="Helical" evidence="2">
    <location>
        <begin position="120"/>
        <end position="143"/>
    </location>
</feature>
<accession>A0ABR8PCC4</accession>